<dbReference type="EMBL" id="DSTK01000031">
    <property type="protein sequence ID" value="HFK97665.1"/>
    <property type="molecule type" value="Genomic_DNA"/>
</dbReference>
<name>A0A832A1X4_9BACT</name>
<protein>
    <submittedName>
        <fullName evidence="1">Uncharacterized protein</fullName>
    </submittedName>
</protein>
<comment type="caution">
    <text evidence="1">The sequence shown here is derived from an EMBL/GenBank/DDBJ whole genome shotgun (WGS) entry which is preliminary data.</text>
</comment>
<accession>A0A832A1X4</accession>
<evidence type="ECO:0000313" key="1">
    <source>
        <dbReference type="EMBL" id="HFK97665.1"/>
    </source>
</evidence>
<sequence>MHMDRAVFDLKVSVHAVSLYILICALLDDGREPTVDAVRSQWSASEEALQAAAAELAARGVVRMESDGGLSGRFALQPSAQWIRVG</sequence>
<dbReference type="AlphaFoldDB" id="A0A832A1X4"/>
<gene>
    <name evidence="1" type="ORF">ENS06_10150</name>
</gene>
<reference evidence="1" key="1">
    <citation type="journal article" date="2020" name="mSystems">
        <title>Genome- and Community-Level Interaction Insights into Carbon Utilization and Element Cycling Functions of Hydrothermarchaeota in Hydrothermal Sediment.</title>
        <authorList>
            <person name="Zhou Z."/>
            <person name="Liu Y."/>
            <person name="Xu W."/>
            <person name="Pan J."/>
            <person name="Luo Z.H."/>
            <person name="Li M."/>
        </authorList>
    </citation>
    <scope>NUCLEOTIDE SEQUENCE [LARGE SCALE GENOMIC DNA]</scope>
    <source>
        <strain evidence="1">SpSt-456</strain>
    </source>
</reference>
<proteinExistence type="predicted"/>
<organism evidence="1">
    <name type="scientific">Desulfacinum infernum</name>
    <dbReference type="NCBI Taxonomy" id="35837"/>
    <lineage>
        <taxon>Bacteria</taxon>
        <taxon>Pseudomonadati</taxon>
        <taxon>Thermodesulfobacteriota</taxon>
        <taxon>Syntrophobacteria</taxon>
        <taxon>Syntrophobacterales</taxon>
        <taxon>Syntrophobacteraceae</taxon>
        <taxon>Desulfacinum</taxon>
    </lineage>
</organism>